<dbReference type="Proteomes" id="UP000772434">
    <property type="component" value="Unassembled WGS sequence"/>
</dbReference>
<organism evidence="2 3">
    <name type="scientific">Rhodocollybia butyracea</name>
    <dbReference type="NCBI Taxonomy" id="206335"/>
    <lineage>
        <taxon>Eukaryota</taxon>
        <taxon>Fungi</taxon>
        <taxon>Dikarya</taxon>
        <taxon>Basidiomycota</taxon>
        <taxon>Agaricomycotina</taxon>
        <taxon>Agaricomycetes</taxon>
        <taxon>Agaricomycetidae</taxon>
        <taxon>Agaricales</taxon>
        <taxon>Marasmiineae</taxon>
        <taxon>Omphalotaceae</taxon>
        <taxon>Rhodocollybia</taxon>
    </lineage>
</organism>
<feature type="compositionally biased region" description="Basic residues" evidence="1">
    <location>
        <begin position="62"/>
        <end position="72"/>
    </location>
</feature>
<protein>
    <submittedName>
        <fullName evidence="2">Uncharacterized protein</fullName>
    </submittedName>
</protein>
<dbReference type="InterPro" id="IPR046521">
    <property type="entry name" value="DUF6698"/>
</dbReference>
<gene>
    <name evidence="2" type="ORF">BDP27DRAFT_1370807</name>
</gene>
<keyword evidence="3" id="KW-1185">Reference proteome</keyword>
<accession>A0A9P5PDD3</accession>
<comment type="caution">
    <text evidence="2">The sequence shown here is derived from an EMBL/GenBank/DDBJ whole genome shotgun (WGS) entry which is preliminary data.</text>
</comment>
<sequence length="465" mass="52605">MPRGSTNAALKSARSIQRSYKDSQKSRHAQKSTNSQRLQCVDSKPGSETETNDEENTEVKKQPVKKRKMKKAKKISVACQLEEDSNESNTLKAFKNVAHFHVIMHSPRIPWLNAFVAGLVRDNIVEKPDRDEDEEEEPKDLESLYPVYDIIKKQMNKTAGAFISEDVQSIKDEVPLWLEDLIKEDLDPRINRGNDKTKTRGWKHLMIGRLLCPPIKLAEFDKDPERFCQQVIINSVPSGPITSGHFPSVFYQDHGVAAAEGFSNIFDGLLFSWPLIMTWVFIFHGSSNAQWYRHWFMDVLDCCAEGKPDRSPLKDKTRIVAYCAILMKNLGMKISLTCFIISGTMEKEFKEDVDKNPLKSSRTGDAECSMTPQARPPPLASVTNIPTPDDSEKLPVKTLRKSAFKPPFTITILAIDCSLLLMYTYFSCSDLLSAAFSMDVLPPTAPSFKPSVQYSIIVYVLVLYH</sequence>
<dbReference type="AlphaFoldDB" id="A0A9P5PDD3"/>
<feature type="region of interest" description="Disordered" evidence="1">
    <location>
        <begin position="1"/>
        <end position="72"/>
    </location>
</feature>
<dbReference type="EMBL" id="JADNRY010000259">
    <property type="protein sequence ID" value="KAF9060110.1"/>
    <property type="molecule type" value="Genomic_DNA"/>
</dbReference>
<dbReference type="Pfam" id="PF20414">
    <property type="entry name" value="DUF6698"/>
    <property type="match status" value="1"/>
</dbReference>
<evidence type="ECO:0000256" key="1">
    <source>
        <dbReference type="SAM" id="MobiDB-lite"/>
    </source>
</evidence>
<evidence type="ECO:0000313" key="2">
    <source>
        <dbReference type="EMBL" id="KAF9060110.1"/>
    </source>
</evidence>
<feature type="region of interest" description="Disordered" evidence="1">
    <location>
        <begin position="352"/>
        <end position="373"/>
    </location>
</feature>
<name>A0A9P5PDD3_9AGAR</name>
<proteinExistence type="predicted"/>
<evidence type="ECO:0000313" key="3">
    <source>
        <dbReference type="Proteomes" id="UP000772434"/>
    </source>
</evidence>
<reference evidence="2" key="1">
    <citation type="submission" date="2020-11" db="EMBL/GenBank/DDBJ databases">
        <authorList>
            <consortium name="DOE Joint Genome Institute"/>
            <person name="Ahrendt S."/>
            <person name="Riley R."/>
            <person name="Andreopoulos W."/>
            <person name="Labutti K."/>
            <person name="Pangilinan J."/>
            <person name="Ruiz-Duenas F.J."/>
            <person name="Barrasa J.M."/>
            <person name="Sanchez-Garcia M."/>
            <person name="Camarero S."/>
            <person name="Miyauchi S."/>
            <person name="Serrano A."/>
            <person name="Linde D."/>
            <person name="Babiker R."/>
            <person name="Drula E."/>
            <person name="Ayuso-Fernandez I."/>
            <person name="Pacheco R."/>
            <person name="Padilla G."/>
            <person name="Ferreira P."/>
            <person name="Barriuso J."/>
            <person name="Kellner H."/>
            <person name="Castanera R."/>
            <person name="Alfaro M."/>
            <person name="Ramirez L."/>
            <person name="Pisabarro A.G."/>
            <person name="Kuo A."/>
            <person name="Tritt A."/>
            <person name="Lipzen A."/>
            <person name="He G."/>
            <person name="Yan M."/>
            <person name="Ng V."/>
            <person name="Cullen D."/>
            <person name="Martin F."/>
            <person name="Rosso M.-N."/>
            <person name="Henrissat B."/>
            <person name="Hibbett D."/>
            <person name="Martinez A.T."/>
            <person name="Grigoriev I.V."/>
        </authorList>
    </citation>
    <scope>NUCLEOTIDE SEQUENCE</scope>
    <source>
        <strain evidence="2">AH 40177</strain>
    </source>
</reference>
<dbReference type="OrthoDB" id="2998394at2759"/>
<feature type="compositionally biased region" description="Basic and acidic residues" evidence="1">
    <location>
        <begin position="352"/>
        <end position="365"/>
    </location>
</feature>
<feature type="compositionally biased region" description="Polar residues" evidence="1">
    <location>
        <begin position="1"/>
        <end position="18"/>
    </location>
</feature>